<dbReference type="EMBL" id="GL883006">
    <property type="protein sequence ID" value="EGG24562.1"/>
    <property type="molecule type" value="Genomic_DNA"/>
</dbReference>
<evidence type="ECO:0000256" key="1">
    <source>
        <dbReference type="SAM" id="MobiDB-lite"/>
    </source>
</evidence>
<evidence type="ECO:0000313" key="2">
    <source>
        <dbReference type="EMBL" id="EGG24562.1"/>
    </source>
</evidence>
<organism evidence="2 3">
    <name type="scientific">Cavenderia fasciculata</name>
    <name type="common">Slime mold</name>
    <name type="synonym">Dictyostelium fasciculatum</name>
    <dbReference type="NCBI Taxonomy" id="261658"/>
    <lineage>
        <taxon>Eukaryota</taxon>
        <taxon>Amoebozoa</taxon>
        <taxon>Evosea</taxon>
        <taxon>Eumycetozoa</taxon>
        <taxon>Dictyostelia</taxon>
        <taxon>Acytosteliales</taxon>
        <taxon>Cavenderiaceae</taxon>
        <taxon>Cavenderia</taxon>
    </lineage>
</organism>
<feature type="compositionally biased region" description="Low complexity" evidence="1">
    <location>
        <begin position="13"/>
        <end position="24"/>
    </location>
</feature>
<evidence type="ECO:0008006" key="4">
    <source>
        <dbReference type="Google" id="ProtNLM"/>
    </source>
</evidence>
<accession>F4PIC8</accession>
<dbReference type="KEGG" id="dfa:DFA_02805"/>
<dbReference type="InterPro" id="IPR036770">
    <property type="entry name" value="Ankyrin_rpt-contain_sf"/>
</dbReference>
<protein>
    <recommendedName>
        <fullName evidence="4">Ankyrin repeat-containing protein</fullName>
    </recommendedName>
</protein>
<dbReference type="GeneID" id="14877394"/>
<keyword evidence="3" id="KW-1185">Reference proteome</keyword>
<name>F4PIC8_CACFS</name>
<dbReference type="Proteomes" id="UP000007797">
    <property type="component" value="Unassembled WGS sequence"/>
</dbReference>
<dbReference type="AlphaFoldDB" id="F4PIC8"/>
<dbReference type="RefSeq" id="XP_004362413.1">
    <property type="nucleotide sequence ID" value="XM_004362356.1"/>
</dbReference>
<sequence length="785" mass="90622">MKLNPQDDGLVFNNNNNHNKSSSNNAIEPVFNNCFLFRKIVGLVQSIGQTLQHQQKSYRYNELPNARWVLENGYEKLLKLLSDRGELAPLWECDSGIELFFTKIKDRQLLLSIYHRDPLFFCGGDCASIEYACLRGDVEIVKMMVDQVKPFELPIGDNALSYAIQSNSFELVDYLYDHHVTIGARRFKHSNNSLSIGNLVHGTWQKEEEEEEEEEGYLPFNCINFKTTNLEMIQFVLAKEDKQAATHKVAKIQFNLESLLGHTDLLNWVLANHLEKCIWGSKSSRTLAQIQEEVEKAVTKSTNAIECAEHLSKSLMPFKAIYQSIKQIVDMDLESNTVAPILDAPIPALQERIKGEEDTTDPIYYPMAILTIWDCEWYHQAVMAYLVKTDHPILYALEENDVLANPGSFLFTSECILTIKQARHVYERLRITPTCVGDSLGTFNYMEGWDFSSDMIRMDFSLRQFNVAIHQCNFAMVRLIADNGLLFGTRTNPNIRLAEDAKIAFSLHAKATRQDYIDMSKLLFENSHFARKFGPTTIEHPTEYFTDYILQCLSYLPSQEALYCAMSFKGDYILREYIRKERERNPYGIGTVECLGYGSESIQQTELAIASLLGGDVYRLYGDYVNILWDDLHSMLFGVVLLDMDKFYLFKVLIDYMEMKSKQPNQQQGLNLEHIASTVSAYGRSEHIKEVLSRFKVDKKQMIWMQKAASESGKRSTLQFLIEHTQCDETERYHFTTVKQNNYLLKDIKRIEFISDTAKLNIDSYLIGIIDQYEMPKYNNNDNDW</sequence>
<dbReference type="SUPFAM" id="SSF140860">
    <property type="entry name" value="Pseudo ankyrin repeat-like"/>
    <property type="match status" value="1"/>
</dbReference>
<proteinExistence type="predicted"/>
<dbReference type="Gene3D" id="1.25.40.20">
    <property type="entry name" value="Ankyrin repeat-containing domain"/>
    <property type="match status" value="1"/>
</dbReference>
<reference evidence="3" key="1">
    <citation type="journal article" date="2011" name="Genome Res.">
        <title>Phylogeny-wide analysis of social amoeba genomes highlights ancient origins for complex intercellular communication.</title>
        <authorList>
            <person name="Heidel A.J."/>
            <person name="Lawal H.M."/>
            <person name="Felder M."/>
            <person name="Schilde C."/>
            <person name="Helps N.R."/>
            <person name="Tunggal B."/>
            <person name="Rivero F."/>
            <person name="John U."/>
            <person name="Schleicher M."/>
            <person name="Eichinger L."/>
            <person name="Platzer M."/>
            <person name="Noegel A.A."/>
            <person name="Schaap P."/>
            <person name="Gloeckner G."/>
        </authorList>
    </citation>
    <scope>NUCLEOTIDE SEQUENCE [LARGE SCALE GENOMIC DNA]</scope>
    <source>
        <strain evidence="3">SH3</strain>
    </source>
</reference>
<gene>
    <name evidence="2" type="ORF">DFA_02805</name>
</gene>
<feature type="region of interest" description="Disordered" evidence="1">
    <location>
        <begin position="1"/>
        <end position="24"/>
    </location>
</feature>
<evidence type="ECO:0000313" key="3">
    <source>
        <dbReference type="Proteomes" id="UP000007797"/>
    </source>
</evidence>